<dbReference type="Pfam" id="PF00440">
    <property type="entry name" value="TetR_N"/>
    <property type="match status" value="1"/>
</dbReference>
<dbReference type="PRINTS" id="PR00455">
    <property type="entry name" value="HTHTETR"/>
</dbReference>
<dbReference type="Pfam" id="PF08361">
    <property type="entry name" value="TetR_C_2"/>
    <property type="match status" value="1"/>
</dbReference>
<dbReference type="PROSITE" id="PS50977">
    <property type="entry name" value="HTH_TETR_2"/>
    <property type="match status" value="1"/>
</dbReference>
<dbReference type="InterPro" id="IPR050109">
    <property type="entry name" value="HTH-type_TetR-like_transc_reg"/>
</dbReference>
<keyword evidence="4" id="KW-0804">Transcription</keyword>
<dbReference type="InterPro" id="IPR023772">
    <property type="entry name" value="DNA-bd_HTH_TetR-type_CS"/>
</dbReference>
<keyword evidence="9" id="KW-1185">Reference proteome</keyword>
<evidence type="ECO:0000313" key="8">
    <source>
        <dbReference type="EMBL" id="VTZ62785.1"/>
    </source>
</evidence>
<reference evidence="7 9" key="2">
    <citation type="journal article" date="2018" name="FEMS Microbiol. Ecol.">
        <title>Co-invading symbiotic mutualists of Medicago polymorpha retain high ancestral diversity and contain diverse accessory genomes.</title>
        <authorList>
            <person name="Porter S.S."/>
            <person name="Faber-Hammond J.J."/>
            <person name="Friesen M.L."/>
        </authorList>
    </citation>
    <scope>NUCLEOTIDE SEQUENCE [LARGE SCALE GENOMIC DNA]</scope>
    <source>
        <strain evidence="7 9">Str16</strain>
    </source>
</reference>
<name>A0A508X4C9_9HYPH</name>
<dbReference type="PANTHER" id="PTHR30055">
    <property type="entry name" value="HTH-TYPE TRANSCRIPTIONAL REGULATOR RUTR"/>
    <property type="match status" value="1"/>
</dbReference>
<proteinExistence type="predicted"/>
<evidence type="ECO:0000256" key="2">
    <source>
        <dbReference type="ARBA" id="ARBA00023015"/>
    </source>
</evidence>
<keyword evidence="2" id="KW-0805">Transcription regulation</keyword>
<feature type="domain" description="HTH tetR-type" evidence="6">
    <location>
        <begin position="9"/>
        <end position="69"/>
    </location>
</feature>
<evidence type="ECO:0000313" key="9">
    <source>
        <dbReference type="Proteomes" id="UP001190825"/>
    </source>
</evidence>
<dbReference type="Gene3D" id="1.10.357.10">
    <property type="entry name" value="Tetracycline Repressor, domain 2"/>
    <property type="match status" value="1"/>
</dbReference>
<dbReference type="PROSITE" id="PS01081">
    <property type="entry name" value="HTH_TETR_1"/>
    <property type="match status" value="1"/>
</dbReference>
<dbReference type="OMA" id="QQGCIAN"/>
<keyword evidence="1" id="KW-0678">Repressor</keyword>
<dbReference type="InterPro" id="IPR036271">
    <property type="entry name" value="Tet_transcr_reg_TetR-rel_C_sf"/>
</dbReference>
<dbReference type="InterPro" id="IPR009057">
    <property type="entry name" value="Homeodomain-like_sf"/>
</dbReference>
<reference evidence="8" key="3">
    <citation type="submission" date="2019-06" db="EMBL/GenBank/DDBJ databases">
        <authorList>
            <person name="Le Quere A."/>
            <person name="Colella S."/>
        </authorList>
    </citation>
    <scope>NUCLEOTIDE SEQUENCE</scope>
    <source>
        <strain evidence="8">EmedicaeMD41</strain>
    </source>
</reference>
<protein>
    <submittedName>
        <fullName evidence="7">TetR family transcriptional regulator</fullName>
    </submittedName>
    <submittedName>
        <fullName evidence="8">Transcriptional regulator, TetR family</fullName>
    </submittedName>
</protein>
<feature type="DNA-binding region" description="H-T-H motif" evidence="5">
    <location>
        <begin position="32"/>
        <end position="51"/>
    </location>
</feature>
<dbReference type="GeneID" id="61610948"/>
<accession>A0A508X4C9</accession>
<evidence type="ECO:0000256" key="1">
    <source>
        <dbReference type="ARBA" id="ARBA00022491"/>
    </source>
</evidence>
<dbReference type="AlphaFoldDB" id="A0A508X4C9"/>
<dbReference type="PANTHER" id="PTHR30055:SF240">
    <property type="entry name" value="HTH-TYPE TRANSCRIPTIONAL REGULATOR ACRR"/>
    <property type="match status" value="1"/>
</dbReference>
<evidence type="ECO:0000256" key="4">
    <source>
        <dbReference type="ARBA" id="ARBA00023163"/>
    </source>
</evidence>
<dbReference type="GO" id="GO:0000976">
    <property type="term" value="F:transcription cis-regulatory region binding"/>
    <property type="evidence" value="ECO:0007669"/>
    <property type="project" value="TreeGrafter"/>
</dbReference>
<reference evidence="7" key="1">
    <citation type="submission" date="2017-04" db="EMBL/GenBank/DDBJ databases">
        <authorList>
            <person name="Porter S."/>
            <person name="Friesen M.L."/>
            <person name="Faber-Hammond J."/>
        </authorList>
    </citation>
    <scope>NUCLEOTIDE SEQUENCE</scope>
    <source>
        <strain evidence="7">Str16</strain>
    </source>
</reference>
<evidence type="ECO:0000313" key="7">
    <source>
        <dbReference type="EMBL" id="PLT96503.1"/>
    </source>
</evidence>
<dbReference type="RefSeq" id="WP_012067599.1">
    <property type="nucleotide sequence ID" value="NZ_ATYC01000022.1"/>
</dbReference>
<dbReference type="EMBL" id="NBUC01000145">
    <property type="protein sequence ID" value="PLT96503.1"/>
    <property type="molecule type" value="Genomic_DNA"/>
</dbReference>
<dbReference type="InterPro" id="IPR013572">
    <property type="entry name" value="Tscrpt_reg_MAATS_C"/>
</dbReference>
<dbReference type="SUPFAM" id="SSF46689">
    <property type="entry name" value="Homeodomain-like"/>
    <property type="match status" value="1"/>
</dbReference>
<keyword evidence="3 5" id="KW-0238">DNA-binding</keyword>
<evidence type="ECO:0000259" key="6">
    <source>
        <dbReference type="PROSITE" id="PS50977"/>
    </source>
</evidence>
<organism evidence="8">
    <name type="scientific">Sinorhizobium medicae</name>
    <dbReference type="NCBI Taxonomy" id="110321"/>
    <lineage>
        <taxon>Bacteria</taxon>
        <taxon>Pseudomonadati</taxon>
        <taxon>Pseudomonadota</taxon>
        <taxon>Alphaproteobacteria</taxon>
        <taxon>Hyphomicrobiales</taxon>
        <taxon>Rhizobiaceae</taxon>
        <taxon>Sinorhizobium/Ensifer group</taxon>
        <taxon>Sinorhizobium</taxon>
    </lineage>
</organism>
<evidence type="ECO:0000256" key="3">
    <source>
        <dbReference type="ARBA" id="ARBA00023125"/>
    </source>
</evidence>
<dbReference type="Proteomes" id="UP000507954">
    <property type="component" value="Unassembled WGS sequence"/>
</dbReference>
<dbReference type="SUPFAM" id="SSF48498">
    <property type="entry name" value="Tetracyclin repressor-like, C-terminal domain"/>
    <property type="match status" value="1"/>
</dbReference>
<evidence type="ECO:0000256" key="5">
    <source>
        <dbReference type="PROSITE-ProRule" id="PRU00335"/>
    </source>
</evidence>
<gene>
    <name evidence="7" type="ORF">BMJ33_27550</name>
    <name evidence="8" type="ORF">EMEDMD4_440099</name>
</gene>
<dbReference type="EMBL" id="CABFNB010000111">
    <property type="protein sequence ID" value="VTZ62785.1"/>
    <property type="molecule type" value="Genomic_DNA"/>
</dbReference>
<dbReference type="GO" id="GO:0003700">
    <property type="term" value="F:DNA-binding transcription factor activity"/>
    <property type="evidence" value="ECO:0007669"/>
    <property type="project" value="TreeGrafter"/>
</dbReference>
<dbReference type="Proteomes" id="UP001190825">
    <property type="component" value="Unassembled WGS sequence"/>
</dbReference>
<sequence length="222" mass="25449">MRRTKADAEATRQKILCAAERMFFKKGVPNTTLEEVAKEAGVTRGAIYWHFANKTDLFLALYEAVPLPHEDMIAREIETEAFDTLAIVESATSDWLTTLAADEQRQRILAIMLRCDYDNDMSAVLVRQREIEERHDALLELAFARALARGQMQEHWTPPSATRALRWMMMGLCTEWLLFGRRFDLVIEGREALHRLFASFRQEAAAPQNLATIGDESAPHRR</sequence>
<dbReference type="InterPro" id="IPR001647">
    <property type="entry name" value="HTH_TetR"/>
</dbReference>